<feature type="domain" description="Glycosyltransferase 2-like" evidence="1">
    <location>
        <begin position="5"/>
        <end position="121"/>
    </location>
</feature>
<dbReference type="PANTHER" id="PTHR22916:SF3">
    <property type="entry name" value="UDP-GLCNAC:BETAGAL BETA-1,3-N-ACETYLGLUCOSAMINYLTRANSFERASE-LIKE PROTEIN 1"/>
    <property type="match status" value="1"/>
</dbReference>
<protein>
    <submittedName>
        <fullName evidence="2">Glycosyltransferase involved in cell wall bisynthesis</fullName>
    </submittedName>
</protein>
<dbReference type="AlphaFoldDB" id="A0A1M5ENF7"/>
<dbReference type="PANTHER" id="PTHR22916">
    <property type="entry name" value="GLYCOSYLTRANSFERASE"/>
    <property type="match status" value="1"/>
</dbReference>
<dbReference type="SUPFAM" id="SSF53448">
    <property type="entry name" value="Nucleotide-diphospho-sugar transferases"/>
    <property type="match status" value="1"/>
</dbReference>
<dbReference type="GO" id="GO:0016758">
    <property type="term" value="F:hexosyltransferase activity"/>
    <property type="evidence" value="ECO:0007669"/>
    <property type="project" value="UniProtKB-ARBA"/>
</dbReference>
<evidence type="ECO:0000259" key="1">
    <source>
        <dbReference type="Pfam" id="PF00535"/>
    </source>
</evidence>
<keyword evidence="2" id="KW-0808">Transferase</keyword>
<dbReference type="Proteomes" id="UP000184346">
    <property type="component" value="Unassembled WGS sequence"/>
</dbReference>
<dbReference type="InterPro" id="IPR001173">
    <property type="entry name" value="Glyco_trans_2-like"/>
</dbReference>
<dbReference type="Gene3D" id="3.90.550.10">
    <property type="entry name" value="Spore Coat Polysaccharide Biosynthesis Protein SpsA, Chain A"/>
    <property type="match status" value="1"/>
</dbReference>
<sequence length="259" mass="29736">MACVSIVMPIFNSVDYVKDAIDSVIAQTFSEWQLIVVDDCSTDGSLELVKKLYRNEKRIVLLRLAVNSGPAIARNLGIREAAGRYIAFLDADDLWLPNKLEKQISFMRESGVPFSFSGYEKIDSDGVSIGEIGVPQKVNYKTLLKTCVIGCLTVVYDSYMLGKVEMPVIDKRQDFGLWLRLLKETEYAYGISEPLAKYRVHDNSISYNKRRAAFYTWRLYRRVEKLPFLQACYYFSHYAVRGVLRRHCPDFARNIGILH</sequence>
<dbReference type="FunFam" id="3.90.550.10:FF:000130">
    <property type="entry name" value="Family 2 glycosyl transferase"/>
    <property type="match status" value="1"/>
</dbReference>
<organism evidence="2 3">
    <name type="scientific">Modicisalibacter ilicicola DSM 19980</name>
    <dbReference type="NCBI Taxonomy" id="1121942"/>
    <lineage>
        <taxon>Bacteria</taxon>
        <taxon>Pseudomonadati</taxon>
        <taxon>Pseudomonadota</taxon>
        <taxon>Gammaproteobacteria</taxon>
        <taxon>Oceanospirillales</taxon>
        <taxon>Halomonadaceae</taxon>
        <taxon>Modicisalibacter</taxon>
    </lineage>
</organism>
<dbReference type="InterPro" id="IPR029044">
    <property type="entry name" value="Nucleotide-diphossugar_trans"/>
</dbReference>
<dbReference type="Pfam" id="PF00535">
    <property type="entry name" value="Glycos_transf_2"/>
    <property type="match status" value="1"/>
</dbReference>
<dbReference type="STRING" id="1121942.SAMN02745148_03577"/>
<evidence type="ECO:0000313" key="2">
    <source>
        <dbReference type="EMBL" id="SHF80716.1"/>
    </source>
</evidence>
<proteinExistence type="predicted"/>
<reference evidence="2 3" key="1">
    <citation type="submission" date="2016-11" db="EMBL/GenBank/DDBJ databases">
        <authorList>
            <person name="Jaros S."/>
            <person name="Januszkiewicz K."/>
            <person name="Wedrychowicz H."/>
        </authorList>
    </citation>
    <scope>NUCLEOTIDE SEQUENCE [LARGE SCALE GENOMIC DNA]</scope>
    <source>
        <strain evidence="2 3">DSM 19980</strain>
    </source>
</reference>
<evidence type="ECO:0000313" key="3">
    <source>
        <dbReference type="Proteomes" id="UP000184346"/>
    </source>
</evidence>
<gene>
    <name evidence="2" type="ORF">SAMN02745148_03577</name>
</gene>
<dbReference type="RefSeq" id="WP_072825450.1">
    <property type="nucleotide sequence ID" value="NZ_FQUJ01000024.1"/>
</dbReference>
<dbReference type="OrthoDB" id="9801954at2"/>
<accession>A0A1M5ENF7</accession>
<dbReference type="CDD" id="cd00761">
    <property type="entry name" value="Glyco_tranf_GTA_type"/>
    <property type="match status" value="1"/>
</dbReference>
<name>A0A1M5ENF7_9GAMM</name>
<keyword evidence="3" id="KW-1185">Reference proteome</keyword>
<dbReference type="EMBL" id="FQUJ01000024">
    <property type="protein sequence ID" value="SHF80716.1"/>
    <property type="molecule type" value="Genomic_DNA"/>
</dbReference>